<dbReference type="Proteomes" id="UP000518752">
    <property type="component" value="Unassembled WGS sequence"/>
</dbReference>
<gene>
    <name evidence="2" type="ORF">D9757_000161</name>
</gene>
<feature type="compositionally biased region" description="Basic and acidic residues" evidence="1">
    <location>
        <begin position="90"/>
        <end position="99"/>
    </location>
</feature>
<accession>A0A8H5MGU6</accession>
<organism evidence="2 3">
    <name type="scientific">Collybiopsis confluens</name>
    <dbReference type="NCBI Taxonomy" id="2823264"/>
    <lineage>
        <taxon>Eukaryota</taxon>
        <taxon>Fungi</taxon>
        <taxon>Dikarya</taxon>
        <taxon>Basidiomycota</taxon>
        <taxon>Agaricomycotina</taxon>
        <taxon>Agaricomycetes</taxon>
        <taxon>Agaricomycetidae</taxon>
        <taxon>Agaricales</taxon>
        <taxon>Marasmiineae</taxon>
        <taxon>Omphalotaceae</taxon>
        <taxon>Collybiopsis</taxon>
    </lineage>
</organism>
<evidence type="ECO:0000256" key="1">
    <source>
        <dbReference type="SAM" id="MobiDB-lite"/>
    </source>
</evidence>
<sequence length="451" mass="51775">MPRLLPRLISRLEASPPPSTFDPFSLDHIRFRGKSLRNPVPPTPSFHPSHYKQSILLSPGNPVTSSRDYKHHKSLPPRVSLPKNAKSRKNANDHPRTMTREERGWWANPYLRMLSTPLRQCMQTERLLPSAFLIRLGVFRAPSDKPLAHFSLNAPPPAVMMPDGLEHPKFRGRKSGKAGYFLCWKDAIKQIQSSGAFRRIAWNLTIPSSLEAHVRHLLHLRVLQELRLVIDGLRYRPLARARDTLVRKLTRAEWKEFKSTGVMPVKDAMAVIVLPPLNRRLGTKERPKGSMSSLPPPEYPAAHTHKVWNPPLPMCTLHLTSHQQEELPTDIYHSQHRVPLYNGVSLFSNPEQRAMLRSLLNRILVLEAQARRRGLVRSRSDEFGVDEADQRASHAYVLMSSEQTALTADLAAVGVALWRIPMFEGMGWEEKTPWIKRYKYRSTWGNKKYEY</sequence>
<dbReference type="EMBL" id="JAACJN010000001">
    <property type="protein sequence ID" value="KAF5393935.1"/>
    <property type="molecule type" value="Genomic_DNA"/>
</dbReference>
<proteinExistence type="predicted"/>
<dbReference type="OrthoDB" id="3363286at2759"/>
<evidence type="ECO:0000313" key="3">
    <source>
        <dbReference type="Proteomes" id="UP000518752"/>
    </source>
</evidence>
<reference evidence="2 3" key="1">
    <citation type="journal article" date="2020" name="ISME J.">
        <title>Uncovering the hidden diversity of litter-decomposition mechanisms in mushroom-forming fungi.</title>
        <authorList>
            <person name="Floudas D."/>
            <person name="Bentzer J."/>
            <person name="Ahren D."/>
            <person name="Johansson T."/>
            <person name="Persson P."/>
            <person name="Tunlid A."/>
        </authorList>
    </citation>
    <scope>NUCLEOTIDE SEQUENCE [LARGE SCALE GENOMIC DNA]</scope>
    <source>
        <strain evidence="2 3">CBS 406.79</strain>
    </source>
</reference>
<comment type="caution">
    <text evidence="2">The sequence shown here is derived from an EMBL/GenBank/DDBJ whole genome shotgun (WGS) entry which is preliminary data.</text>
</comment>
<dbReference type="AlphaFoldDB" id="A0A8H5MGU6"/>
<evidence type="ECO:0000313" key="2">
    <source>
        <dbReference type="EMBL" id="KAF5393935.1"/>
    </source>
</evidence>
<protein>
    <submittedName>
        <fullName evidence="2">Uncharacterized protein</fullName>
    </submittedName>
</protein>
<feature type="region of interest" description="Disordered" evidence="1">
    <location>
        <begin position="58"/>
        <end position="99"/>
    </location>
</feature>
<keyword evidence="3" id="KW-1185">Reference proteome</keyword>
<name>A0A8H5MGU6_9AGAR</name>